<feature type="region of interest" description="Disordered" evidence="1">
    <location>
        <begin position="20"/>
        <end position="45"/>
    </location>
</feature>
<sequence length="80" mass="8932">MGILAKDRKTLPGLSWTRRRRYSSYPNSPTGIANTGRRADGAKSSALTARSSPFWLVARPTARWRAPPLSREPSPLHPLY</sequence>
<evidence type="ECO:0000256" key="1">
    <source>
        <dbReference type="SAM" id="MobiDB-lite"/>
    </source>
</evidence>
<dbReference type="KEGG" id="pyr:P186_0652"/>
<dbReference type="AlphaFoldDB" id="G7VHT1"/>
<protein>
    <submittedName>
        <fullName evidence="2">Uncharacterized protein</fullName>
    </submittedName>
</protein>
<accession>G7VHT1</accession>
<dbReference type="BioCyc" id="PSP1104324:GJSN-641-MONOMER"/>
<evidence type="ECO:0000313" key="3">
    <source>
        <dbReference type="Proteomes" id="UP000005867"/>
    </source>
</evidence>
<organism evidence="2 3">
    <name type="scientific">Pyrobaculum ferrireducens</name>
    <dbReference type="NCBI Taxonomy" id="1104324"/>
    <lineage>
        <taxon>Archaea</taxon>
        <taxon>Thermoproteota</taxon>
        <taxon>Thermoprotei</taxon>
        <taxon>Thermoproteales</taxon>
        <taxon>Thermoproteaceae</taxon>
        <taxon>Pyrobaculum</taxon>
    </lineage>
</organism>
<name>G7VHT1_9CREN</name>
<reference evidence="2 3" key="1">
    <citation type="journal article" date="2012" name="J. Bacteriol.">
        <title>Complete genome sequence of strain 1860, a crenarchaeon of the genus pyrobaculum able to grow with various electron acceptors.</title>
        <authorList>
            <person name="Mardanov A.V."/>
            <person name="Gumerov V.M."/>
            <person name="Slobodkina G.B."/>
            <person name="Beletsky A.V."/>
            <person name="Bonch-Osmolovskaya E.A."/>
            <person name="Ravin N.V."/>
            <person name="Skryabin K.G."/>
        </authorList>
    </citation>
    <scope>NUCLEOTIDE SEQUENCE [LARGE SCALE GENOMIC DNA]</scope>
    <source>
        <strain evidence="2 3">1860</strain>
    </source>
</reference>
<gene>
    <name evidence="2" type="ORF">P186_0652</name>
</gene>
<dbReference type="EMBL" id="CP003098">
    <property type="protein sequence ID" value="AET32103.1"/>
    <property type="molecule type" value="Genomic_DNA"/>
</dbReference>
<evidence type="ECO:0000313" key="2">
    <source>
        <dbReference type="EMBL" id="AET32103.1"/>
    </source>
</evidence>
<dbReference type="Proteomes" id="UP000005867">
    <property type="component" value="Chromosome"/>
</dbReference>
<keyword evidence="3" id="KW-1185">Reference proteome</keyword>
<proteinExistence type="predicted"/>
<dbReference type="STRING" id="1104324.P186_0652"/>
<dbReference type="HOGENOM" id="CLU_2581563_0_0_2"/>